<evidence type="ECO:0000259" key="5">
    <source>
        <dbReference type="PROSITE" id="PS51935"/>
    </source>
</evidence>
<evidence type="ECO:0000256" key="1">
    <source>
        <dbReference type="ARBA" id="ARBA00007074"/>
    </source>
</evidence>
<organism evidence="6 7">
    <name type="scientific">Goekera deserti</name>
    <dbReference type="NCBI Taxonomy" id="2497753"/>
    <lineage>
        <taxon>Bacteria</taxon>
        <taxon>Bacillati</taxon>
        <taxon>Actinomycetota</taxon>
        <taxon>Actinomycetes</taxon>
        <taxon>Geodermatophilales</taxon>
        <taxon>Geodermatophilaceae</taxon>
        <taxon>Goekera</taxon>
    </lineage>
</organism>
<dbReference type="Pfam" id="PF00877">
    <property type="entry name" value="NLPC_P60"/>
    <property type="match status" value="1"/>
</dbReference>
<dbReference type="GO" id="GO:0008234">
    <property type="term" value="F:cysteine-type peptidase activity"/>
    <property type="evidence" value="ECO:0007669"/>
    <property type="project" value="UniProtKB-KW"/>
</dbReference>
<keyword evidence="7" id="KW-1185">Reference proteome</keyword>
<dbReference type="InterPro" id="IPR038765">
    <property type="entry name" value="Papain-like_cys_pep_sf"/>
</dbReference>
<dbReference type="AlphaFoldDB" id="A0A7K3WHM3"/>
<sequence>MAQRGKPYVWAGSGPGSFDCSGLTQFAYAAAGISLPHSSRAQSTIGAPVARADLQPGDLVFFYSPVGHVGVYIGNGQIVHAPTRGDVVKVSDLATMYGYNGARRLA</sequence>
<comment type="caution">
    <text evidence="6">The sequence shown here is derived from an EMBL/GenBank/DDBJ whole genome shotgun (WGS) entry which is preliminary data.</text>
</comment>
<dbReference type="Gene3D" id="3.90.1720.10">
    <property type="entry name" value="endopeptidase domain like (from Nostoc punctiforme)"/>
    <property type="match status" value="1"/>
</dbReference>
<keyword evidence="2" id="KW-0645">Protease</keyword>
<dbReference type="PANTHER" id="PTHR47359:SF3">
    <property type="entry name" value="NLP_P60 DOMAIN-CONTAINING PROTEIN-RELATED"/>
    <property type="match status" value="1"/>
</dbReference>
<evidence type="ECO:0000313" key="7">
    <source>
        <dbReference type="Proteomes" id="UP000470470"/>
    </source>
</evidence>
<evidence type="ECO:0000256" key="2">
    <source>
        <dbReference type="ARBA" id="ARBA00022670"/>
    </source>
</evidence>
<feature type="domain" description="NlpC/P60" evidence="5">
    <location>
        <begin position="1"/>
        <end position="106"/>
    </location>
</feature>
<keyword evidence="3" id="KW-0378">Hydrolase</keyword>
<comment type="similarity">
    <text evidence="1">Belongs to the peptidase C40 family.</text>
</comment>
<accession>A0A7K3WHM3</accession>
<dbReference type="PANTHER" id="PTHR47359">
    <property type="entry name" value="PEPTIDOGLYCAN DL-ENDOPEPTIDASE CWLO"/>
    <property type="match status" value="1"/>
</dbReference>
<evidence type="ECO:0000313" key="6">
    <source>
        <dbReference type="EMBL" id="NEL55907.1"/>
    </source>
</evidence>
<dbReference type="GO" id="GO:0006508">
    <property type="term" value="P:proteolysis"/>
    <property type="evidence" value="ECO:0007669"/>
    <property type="project" value="UniProtKB-KW"/>
</dbReference>
<proteinExistence type="inferred from homology"/>
<dbReference type="Proteomes" id="UP000470470">
    <property type="component" value="Unassembled WGS sequence"/>
</dbReference>
<name>A0A7K3WHM3_9ACTN</name>
<protein>
    <submittedName>
        <fullName evidence="6">C40 family peptidase</fullName>
    </submittedName>
</protein>
<gene>
    <name evidence="6" type="ORF">G1H19_18175</name>
</gene>
<keyword evidence="4" id="KW-0788">Thiol protease</keyword>
<dbReference type="InterPro" id="IPR051794">
    <property type="entry name" value="PG_Endopeptidase_C40"/>
</dbReference>
<reference evidence="6 7" key="1">
    <citation type="submission" date="2020-02" db="EMBL/GenBank/DDBJ databases">
        <title>The whole genome sequence of CPCC 205119.</title>
        <authorList>
            <person name="Jiang Z."/>
        </authorList>
    </citation>
    <scope>NUCLEOTIDE SEQUENCE [LARGE SCALE GENOMIC DNA]</scope>
    <source>
        <strain evidence="6 7">CPCC 205119</strain>
    </source>
</reference>
<dbReference type="InterPro" id="IPR000064">
    <property type="entry name" value="NLP_P60_dom"/>
</dbReference>
<evidence type="ECO:0000256" key="3">
    <source>
        <dbReference type="ARBA" id="ARBA00022801"/>
    </source>
</evidence>
<dbReference type="SUPFAM" id="SSF54001">
    <property type="entry name" value="Cysteine proteinases"/>
    <property type="match status" value="1"/>
</dbReference>
<dbReference type="PROSITE" id="PS51935">
    <property type="entry name" value="NLPC_P60"/>
    <property type="match status" value="1"/>
</dbReference>
<dbReference type="EMBL" id="JAAGWK010000026">
    <property type="protein sequence ID" value="NEL55907.1"/>
    <property type="molecule type" value="Genomic_DNA"/>
</dbReference>
<evidence type="ECO:0000256" key="4">
    <source>
        <dbReference type="ARBA" id="ARBA00022807"/>
    </source>
</evidence>